<reference evidence="7 8" key="1">
    <citation type="submission" date="2018-03" db="EMBL/GenBank/DDBJ databases">
        <authorList>
            <person name="Keele B.F."/>
        </authorList>
    </citation>
    <scope>NUCLEOTIDE SEQUENCE [LARGE SCALE GENOMIC DNA]</scope>
    <source>
        <strain evidence="7 8">IB-3</strain>
    </source>
</reference>
<evidence type="ECO:0000259" key="6">
    <source>
        <dbReference type="PROSITE" id="PS50949"/>
    </source>
</evidence>
<dbReference type="PRINTS" id="PR00035">
    <property type="entry name" value="HTHGNTR"/>
</dbReference>
<dbReference type="SMART" id="SM00345">
    <property type="entry name" value="HTH_GNTR"/>
    <property type="match status" value="1"/>
</dbReference>
<dbReference type="InterPro" id="IPR051446">
    <property type="entry name" value="HTH_trans_reg/aminotransferase"/>
</dbReference>
<keyword evidence="5" id="KW-0804">Transcription</keyword>
<dbReference type="OrthoDB" id="199743at2"/>
<keyword evidence="7" id="KW-0032">Aminotransferase</keyword>
<keyword evidence="2" id="KW-0663">Pyridoxal phosphate</keyword>
<keyword evidence="4" id="KW-0238">DNA-binding</keyword>
<evidence type="ECO:0000256" key="1">
    <source>
        <dbReference type="ARBA" id="ARBA00005384"/>
    </source>
</evidence>
<gene>
    <name evidence="7" type="ORF">C7S10_10575</name>
</gene>
<evidence type="ECO:0000313" key="8">
    <source>
        <dbReference type="Proteomes" id="UP000244867"/>
    </source>
</evidence>
<feature type="domain" description="HTH gntR-type" evidence="6">
    <location>
        <begin position="22"/>
        <end position="90"/>
    </location>
</feature>
<dbReference type="InterPro" id="IPR000524">
    <property type="entry name" value="Tscrpt_reg_HTH_GntR"/>
</dbReference>
<dbReference type="InterPro" id="IPR036390">
    <property type="entry name" value="WH_DNA-bd_sf"/>
</dbReference>
<accession>A0A2R7YWR7</accession>
<organism evidence="7 8">
    <name type="scientific">Nocardioides currus</name>
    <dbReference type="NCBI Taxonomy" id="2133958"/>
    <lineage>
        <taxon>Bacteria</taxon>
        <taxon>Bacillati</taxon>
        <taxon>Actinomycetota</taxon>
        <taxon>Actinomycetes</taxon>
        <taxon>Propionibacteriales</taxon>
        <taxon>Nocardioidaceae</taxon>
        <taxon>Nocardioides</taxon>
    </lineage>
</organism>
<dbReference type="Proteomes" id="UP000244867">
    <property type="component" value="Unassembled WGS sequence"/>
</dbReference>
<dbReference type="Gene3D" id="3.40.640.10">
    <property type="entry name" value="Type I PLP-dependent aspartate aminotransferase-like (Major domain)"/>
    <property type="match status" value="1"/>
</dbReference>
<evidence type="ECO:0000313" key="7">
    <source>
        <dbReference type="EMBL" id="PUA80847.1"/>
    </source>
</evidence>
<dbReference type="InterPro" id="IPR015421">
    <property type="entry name" value="PyrdxlP-dep_Trfase_major"/>
</dbReference>
<dbReference type="PANTHER" id="PTHR46577">
    <property type="entry name" value="HTH-TYPE TRANSCRIPTIONAL REGULATORY PROTEIN GABR"/>
    <property type="match status" value="1"/>
</dbReference>
<dbReference type="CDD" id="cd07377">
    <property type="entry name" value="WHTH_GntR"/>
    <property type="match status" value="1"/>
</dbReference>
<dbReference type="SUPFAM" id="SSF46785">
    <property type="entry name" value="Winged helix' DNA-binding domain"/>
    <property type="match status" value="1"/>
</dbReference>
<dbReference type="SUPFAM" id="SSF53383">
    <property type="entry name" value="PLP-dependent transferases"/>
    <property type="match status" value="1"/>
</dbReference>
<dbReference type="InterPro" id="IPR004839">
    <property type="entry name" value="Aminotransferase_I/II_large"/>
</dbReference>
<dbReference type="GO" id="GO:0003700">
    <property type="term" value="F:DNA-binding transcription factor activity"/>
    <property type="evidence" value="ECO:0007669"/>
    <property type="project" value="InterPro"/>
</dbReference>
<evidence type="ECO:0000256" key="3">
    <source>
        <dbReference type="ARBA" id="ARBA00023015"/>
    </source>
</evidence>
<proteinExistence type="inferred from homology"/>
<protein>
    <submittedName>
        <fullName evidence="7">PLP-dependent aminotransferase family protein</fullName>
    </submittedName>
</protein>
<dbReference type="Gene3D" id="1.10.10.10">
    <property type="entry name" value="Winged helix-like DNA-binding domain superfamily/Winged helix DNA-binding domain"/>
    <property type="match status" value="1"/>
</dbReference>
<comment type="similarity">
    <text evidence="1">In the C-terminal section; belongs to the class-I pyridoxal-phosphate-dependent aminotransferase family.</text>
</comment>
<dbReference type="CDD" id="cd00609">
    <property type="entry name" value="AAT_like"/>
    <property type="match status" value="1"/>
</dbReference>
<evidence type="ECO:0000256" key="5">
    <source>
        <dbReference type="ARBA" id="ARBA00023163"/>
    </source>
</evidence>
<dbReference type="PANTHER" id="PTHR46577:SF1">
    <property type="entry name" value="HTH-TYPE TRANSCRIPTIONAL REGULATORY PROTEIN GABR"/>
    <property type="match status" value="1"/>
</dbReference>
<comment type="caution">
    <text evidence="7">The sequence shown here is derived from an EMBL/GenBank/DDBJ whole genome shotgun (WGS) entry which is preliminary data.</text>
</comment>
<keyword evidence="3" id="KW-0805">Transcription regulation</keyword>
<dbReference type="InterPro" id="IPR036388">
    <property type="entry name" value="WH-like_DNA-bd_sf"/>
</dbReference>
<dbReference type="InterPro" id="IPR015424">
    <property type="entry name" value="PyrdxlP-dep_Trfase"/>
</dbReference>
<name>A0A2R7YWR7_9ACTN</name>
<keyword evidence="8" id="KW-1185">Reference proteome</keyword>
<dbReference type="RefSeq" id="WP_108344416.1">
    <property type="nucleotide sequence ID" value="NZ_PYXZ01000004.1"/>
</dbReference>
<sequence>MSRTISASRVATLLGPLSADERPLYLELAESLRLLIGEGRIPVATRLPSERELMAALGVSRTTVTRAYAELRDREYAESRRGSGTVTRLPLRAQSVTDRVFAPWSTDPDVVDLNCAAPSAPAGVAAAYEAAVAELPPYLSSHGYYPAGLGRLREALAQTYVERGLPTTPDQIMVTSGALAAASVVAQAMTAPGDRVVVEDPVYPNATQALSHRSARLVPAPVDPDGWDLSATAEIVRQAAPRLAYLIPDFQNPTGLVMSDEQRAEYAAALRRARVTAVVDEAHQALALDGQEMPAPFATHSPGAITIGSASKQFWGGLRLGWLRVPEEMMPTLLQARMSLDLGAPLLEQLALVHLVENRHDVWAANRERLARQRDVLLDALTTELPEWSFNRPAGGLAVWCRLPQPRASALVAEAERLGVIAAAGRVFAVEGGLEHYVRLPWTRPGEQLELAVTRLAQAWALSSTRAGAAVRTGSDRLTVA</sequence>
<dbReference type="AlphaFoldDB" id="A0A2R7YWR7"/>
<evidence type="ECO:0000256" key="4">
    <source>
        <dbReference type="ARBA" id="ARBA00023125"/>
    </source>
</evidence>
<keyword evidence="7" id="KW-0808">Transferase</keyword>
<dbReference type="Pfam" id="PF00155">
    <property type="entry name" value="Aminotran_1_2"/>
    <property type="match status" value="1"/>
</dbReference>
<dbReference type="EMBL" id="PYXZ01000004">
    <property type="protein sequence ID" value="PUA80847.1"/>
    <property type="molecule type" value="Genomic_DNA"/>
</dbReference>
<dbReference type="GO" id="GO:0003677">
    <property type="term" value="F:DNA binding"/>
    <property type="evidence" value="ECO:0007669"/>
    <property type="project" value="UniProtKB-KW"/>
</dbReference>
<dbReference type="Pfam" id="PF00392">
    <property type="entry name" value="GntR"/>
    <property type="match status" value="1"/>
</dbReference>
<evidence type="ECO:0000256" key="2">
    <source>
        <dbReference type="ARBA" id="ARBA00022898"/>
    </source>
</evidence>
<dbReference type="PROSITE" id="PS50949">
    <property type="entry name" value="HTH_GNTR"/>
    <property type="match status" value="1"/>
</dbReference>
<dbReference type="GO" id="GO:0008483">
    <property type="term" value="F:transaminase activity"/>
    <property type="evidence" value="ECO:0007669"/>
    <property type="project" value="UniProtKB-KW"/>
</dbReference>
<dbReference type="GO" id="GO:0030170">
    <property type="term" value="F:pyridoxal phosphate binding"/>
    <property type="evidence" value="ECO:0007669"/>
    <property type="project" value="InterPro"/>
</dbReference>